<dbReference type="EMBL" id="CABFNP030000650">
    <property type="protein sequence ID" value="CAI6074137.1"/>
    <property type="molecule type" value="Genomic_DNA"/>
</dbReference>
<reference evidence="3" key="1">
    <citation type="submission" date="2023-01" db="EMBL/GenBank/DDBJ databases">
        <authorList>
            <person name="Piombo E."/>
        </authorList>
    </citation>
    <scope>NUCLEOTIDE SEQUENCE</scope>
</reference>
<evidence type="ECO:0000313" key="4">
    <source>
        <dbReference type="Proteomes" id="UP001160390"/>
    </source>
</evidence>
<protein>
    <recommendedName>
        <fullName evidence="2">Glycoside hydrolase 131 catalytic N-terminal domain-containing protein</fullName>
    </recommendedName>
</protein>
<accession>A0AA35PVQ4</accession>
<dbReference type="AlphaFoldDB" id="A0AA35PVQ4"/>
<proteinExistence type="predicted"/>
<dbReference type="PANTHER" id="PTHR34612">
    <property type="entry name" value="GH131_N DOMAIN-CONTAINING PROTEIN"/>
    <property type="match status" value="1"/>
</dbReference>
<dbReference type="Gene3D" id="2.60.120.1160">
    <property type="match status" value="1"/>
</dbReference>
<name>A0AA35PVQ4_9HYPO</name>
<organism evidence="3 4">
    <name type="scientific">Clonostachys chloroleuca</name>
    <dbReference type="NCBI Taxonomy" id="1926264"/>
    <lineage>
        <taxon>Eukaryota</taxon>
        <taxon>Fungi</taxon>
        <taxon>Dikarya</taxon>
        <taxon>Ascomycota</taxon>
        <taxon>Pezizomycotina</taxon>
        <taxon>Sordariomycetes</taxon>
        <taxon>Hypocreomycetidae</taxon>
        <taxon>Hypocreales</taxon>
        <taxon>Bionectriaceae</taxon>
        <taxon>Clonostachys</taxon>
    </lineage>
</organism>
<sequence length="300" mass="32711">MFRSSILSILFGALQVTAQTCQLQFDGRVPSNFTSDQFDVENGLFNPGFVKGKGLKFSELLEITDQTTLFDVNSVPVYLTINDSSIFAPSETNVQKGFRRAELLPASNNGSDPSTTGIKTLHFSLAKDPARPLNFSHEYQLVFLESADYSTNQFVLKTGTILGGNISEPDSLQVYGNVNKGAPLLFQAPFSESVIHNFGLKLDFNALTTQVYYSQDDEPLKQVTKATSNDVSGQGQFHFGILKKPTGPAEDITREGYQPSGIEEAILYGGIFEEDSADGCISLSPGPPANARLTKSIKRK</sequence>
<keyword evidence="1" id="KW-0732">Signal</keyword>
<dbReference type="InterPro" id="IPR041524">
    <property type="entry name" value="GH131_N"/>
</dbReference>
<evidence type="ECO:0000259" key="2">
    <source>
        <dbReference type="Pfam" id="PF18271"/>
    </source>
</evidence>
<comment type="caution">
    <text evidence="3">The sequence shown here is derived from an EMBL/GenBank/DDBJ whole genome shotgun (WGS) entry which is preliminary data.</text>
</comment>
<dbReference type="PANTHER" id="PTHR34612:SF2">
    <property type="entry name" value="GLYCOSIDE HYDROLASE 131 CATALYTIC N-TERMINAL DOMAIN-CONTAINING PROTEIN"/>
    <property type="match status" value="1"/>
</dbReference>
<gene>
    <name evidence="3" type="ORF">CCHLO57077_00018873</name>
</gene>
<feature type="chain" id="PRO_5041437024" description="Glycoside hydrolase 131 catalytic N-terminal domain-containing protein" evidence="1">
    <location>
        <begin position="19"/>
        <end position="300"/>
    </location>
</feature>
<dbReference type="Pfam" id="PF18271">
    <property type="entry name" value="GH131_N"/>
    <property type="match status" value="1"/>
</dbReference>
<dbReference type="Proteomes" id="UP001160390">
    <property type="component" value="Unassembled WGS sequence"/>
</dbReference>
<evidence type="ECO:0000313" key="3">
    <source>
        <dbReference type="EMBL" id="CAI6074137.1"/>
    </source>
</evidence>
<keyword evidence="4" id="KW-1185">Reference proteome</keyword>
<evidence type="ECO:0000256" key="1">
    <source>
        <dbReference type="SAM" id="SignalP"/>
    </source>
</evidence>
<feature type="signal peptide" evidence="1">
    <location>
        <begin position="1"/>
        <end position="18"/>
    </location>
</feature>
<feature type="domain" description="Glycoside hydrolase 131 catalytic N-terminal" evidence="2">
    <location>
        <begin position="23"/>
        <end position="279"/>
    </location>
</feature>